<evidence type="ECO:0008006" key="3">
    <source>
        <dbReference type="Google" id="ProtNLM"/>
    </source>
</evidence>
<dbReference type="KEGG" id="atm:ANT_22720"/>
<protein>
    <recommendedName>
        <fullName evidence="3">Mannose-6-phosphate isomerase</fullName>
    </recommendedName>
</protein>
<reference evidence="1 2" key="1">
    <citation type="submission" date="2010-12" db="EMBL/GenBank/DDBJ databases">
        <title>Whole genome sequence of Anaerolinea thermophila UNI-1.</title>
        <authorList>
            <person name="Narita-Yamada S."/>
            <person name="Kishi E."/>
            <person name="Watanabe Y."/>
            <person name="Takasaki K."/>
            <person name="Ankai A."/>
            <person name="Oguchi A."/>
            <person name="Fukui S."/>
            <person name="Takahashi M."/>
            <person name="Yashiro I."/>
            <person name="Hosoyama A."/>
            <person name="Sekiguchi Y."/>
            <person name="Hanada S."/>
            <person name="Fujita N."/>
        </authorList>
    </citation>
    <scope>NUCLEOTIDE SEQUENCE [LARGE SCALE GENOMIC DNA]</scope>
    <source>
        <strain evidence="2">DSM 14523 / JCM 11388 / NBRC 100420 / UNI-1</strain>
    </source>
</reference>
<name>E8MY67_ANATU</name>
<dbReference type="SUPFAM" id="SSF51182">
    <property type="entry name" value="RmlC-like cupins"/>
    <property type="match status" value="1"/>
</dbReference>
<accession>E8MY67</accession>
<dbReference type="Gene3D" id="2.60.120.10">
    <property type="entry name" value="Jelly Rolls"/>
    <property type="match status" value="1"/>
</dbReference>
<dbReference type="Proteomes" id="UP000008922">
    <property type="component" value="Chromosome"/>
</dbReference>
<evidence type="ECO:0000313" key="1">
    <source>
        <dbReference type="EMBL" id="BAJ64298.1"/>
    </source>
</evidence>
<dbReference type="InterPro" id="IPR014710">
    <property type="entry name" value="RmlC-like_jellyroll"/>
</dbReference>
<dbReference type="InterPro" id="IPR011051">
    <property type="entry name" value="RmlC_Cupin_sf"/>
</dbReference>
<dbReference type="EMBL" id="AP012029">
    <property type="protein sequence ID" value="BAJ64298.1"/>
    <property type="molecule type" value="Genomic_DNA"/>
</dbReference>
<sequence length="417" mass="47024">MYNHQRLFEGRDILMSTLAEKAFQQGEGILRMAPNWVPRSFCIPGGRLKLHPADLYAFGTHRGGIDERWFASTVKADNGTLTLPDEGLSYVVCGKGDTAEKILFKDVVAELGALLLGEDLWQRFGTFPVFAKFFDNRQALPFHLHHRKEHADLVGQPPKPEAYYFPPQMNNHLGEFPYTFFGLEPGTTPEDIKTCLRRWNSGDNGILDFSRAYRLTLGTGWNIPAGILHAPGSLCTYEPQWASDIYAMFQSLVNDVPFGWDMLTHYVPEERKQDLDFIASLIDWDANTDPQFRRHHLLLPQPVKPVEEMQAEGALQYRVVYGSPLFSSKEVQVLPGRSVILKDEGAYSAVVIQGYGTMGVWEVESPALIRFGQLTNDEFFVSETAARLGVRVENRSASEPLVILQTFGPQPLTSQER</sequence>
<dbReference type="STRING" id="926569.ANT_22720"/>
<gene>
    <name evidence="1" type="ordered locus">ANT_22720</name>
</gene>
<dbReference type="AlphaFoldDB" id="E8MY67"/>
<organism evidence="1 2">
    <name type="scientific">Anaerolinea thermophila (strain DSM 14523 / JCM 11388 / NBRC 100420 / UNI-1)</name>
    <dbReference type="NCBI Taxonomy" id="926569"/>
    <lineage>
        <taxon>Bacteria</taxon>
        <taxon>Bacillati</taxon>
        <taxon>Chloroflexota</taxon>
        <taxon>Anaerolineae</taxon>
        <taxon>Anaerolineales</taxon>
        <taxon>Anaerolineaceae</taxon>
        <taxon>Anaerolinea</taxon>
    </lineage>
</organism>
<dbReference type="HOGENOM" id="CLU_675888_0_0_0"/>
<dbReference type="eggNOG" id="COG1482">
    <property type="taxonomic scope" value="Bacteria"/>
</dbReference>
<dbReference type="InParanoid" id="E8MY67"/>
<proteinExistence type="predicted"/>
<evidence type="ECO:0000313" key="2">
    <source>
        <dbReference type="Proteomes" id="UP000008922"/>
    </source>
</evidence>
<keyword evidence="2" id="KW-1185">Reference proteome</keyword>